<feature type="transmembrane region" description="Helical" evidence="1">
    <location>
        <begin position="85"/>
        <end position="102"/>
    </location>
</feature>
<keyword evidence="1" id="KW-1133">Transmembrane helix</keyword>
<dbReference type="EMBL" id="JBHSJG010000036">
    <property type="protein sequence ID" value="MFC4988174.1"/>
    <property type="molecule type" value="Genomic_DNA"/>
</dbReference>
<proteinExistence type="predicted"/>
<dbReference type="Pfam" id="PF23995">
    <property type="entry name" value="DUF7313"/>
    <property type="match status" value="1"/>
</dbReference>
<evidence type="ECO:0000259" key="2">
    <source>
        <dbReference type="Pfam" id="PF23995"/>
    </source>
</evidence>
<dbReference type="RefSeq" id="WP_114578028.1">
    <property type="nucleotide sequence ID" value="NZ_JAIVEF010000001.1"/>
</dbReference>
<organism evidence="3 4">
    <name type="scientific">Saliphagus infecundisoli</name>
    <dbReference type="NCBI Taxonomy" id="1849069"/>
    <lineage>
        <taxon>Archaea</taxon>
        <taxon>Methanobacteriati</taxon>
        <taxon>Methanobacteriota</taxon>
        <taxon>Stenosarchaea group</taxon>
        <taxon>Halobacteria</taxon>
        <taxon>Halobacteriales</taxon>
        <taxon>Natrialbaceae</taxon>
        <taxon>Saliphagus</taxon>
    </lineage>
</organism>
<sequence>MITSSLFGPIDVLAQEVVSGVAAIEFVLLVVVVANLAIRALAYRDYASAAREGGAEAITRSTALDATNVALVLGSFYYITVHLHGGVVLTTLVLALVIADVFEFEARLVEARTERPIERPNGALFASALVFAYIAYQSLFFIVSPVWDAIV</sequence>
<evidence type="ECO:0000313" key="3">
    <source>
        <dbReference type="EMBL" id="MFC4988174.1"/>
    </source>
</evidence>
<feature type="transmembrane region" description="Helical" evidence="1">
    <location>
        <begin position="123"/>
        <end position="147"/>
    </location>
</feature>
<keyword evidence="4" id="KW-1185">Reference proteome</keyword>
<gene>
    <name evidence="3" type="ORF">ACFPFO_10480</name>
</gene>
<feature type="transmembrane region" description="Helical" evidence="1">
    <location>
        <begin position="20"/>
        <end position="42"/>
    </location>
</feature>
<dbReference type="InterPro" id="IPR055737">
    <property type="entry name" value="DUF7313"/>
</dbReference>
<evidence type="ECO:0000256" key="1">
    <source>
        <dbReference type="SAM" id="Phobius"/>
    </source>
</evidence>
<comment type="caution">
    <text evidence="3">The sequence shown here is derived from an EMBL/GenBank/DDBJ whole genome shotgun (WGS) entry which is preliminary data.</text>
</comment>
<dbReference type="AlphaFoldDB" id="A0ABD5QF17"/>
<protein>
    <recommendedName>
        <fullName evidence="2">DUF7313 domain-containing protein</fullName>
    </recommendedName>
</protein>
<keyword evidence="1" id="KW-0472">Membrane</keyword>
<accession>A0ABD5QF17</accession>
<dbReference type="Proteomes" id="UP001595925">
    <property type="component" value="Unassembled WGS sequence"/>
</dbReference>
<name>A0ABD5QF17_9EURY</name>
<evidence type="ECO:0000313" key="4">
    <source>
        <dbReference type="Proteomes" id="UP001595925"/>
    </source>
</evidence>
<reference evidence="3 4" key="1">
    <citation type="journal article" date="2019" name="Int. J. Syst. Evol. Microbiol.">
        <title>The Global Catalogue of Microorganisms (GCM) 10K type strain sequencing project: providing services to taxonomists for standard genome sequencing and annotation.</title>
        <authorList>
            <consortium name="The Broad Institute Genomics Platform"/>
            <consortium name="The Broad Institute Genome Sequencing Center for Infectious Disease"/>
            <person name="Wu L."/>
            <person name="Ma J."/>
        </authorList>
    </citation>
    <scope>NUCLEOTIDE SEQUENCE [LARGE SCALE GENOMIC DNA]</scope>
    <source>
        <strain evidence="3 4">CGMCC 1.15824</strain>
    </source>
</reference>
<keyword evidence="1" id="KW-0812">Transmembrane</keyword>
<feature type="domain" description="DUF7313" evidence="2">
    <location>
        <begin position="5"/>
        <end position="151"/>
    </location>
</feature>